<sequence length="86" mass="9722">MLWTKPGGEARHRTTGALRDRQGIPVELPSFIVRPATFQQQLPLPQPERLAEGYTERERSVAALIAPQACVYRTGAVFRHLKRVKT</sequence>
<dbReference type="Proteomes" id="UP000599437">
    <property type="component" value="Unassembled WGS sequence"/>
</dbReference>
<gene>
    <name evidence="1" type="ORF">GCM10010346_57290</name>
</gene>
<reference evidence="2" key="1">
    <citation type="journal article" date="2019" name="Int. J. Syst. Evol. Microbiol.">
        <title>The Global Catalogue of Microorganisms (GCM) 10K type strain sequencing project: providing services to taxonomists for standard genome sequencing and annotation.</title>
        <authorList>
            <consortium name="The Broad Institute Genomics Platform"/>
            <consortium name="The Broad Institute Genome Sequencing Center for Infectious Disease"/>
            <person name="Wu L."/>
            <person name="Ma J."/>
        </authorList>
    </citation>
    <scope>NUCLEOTIDE SEQUENCE [LARGE SCALE GENOMIC DNA]</scope>
    <source>
        <strain evidence="2">JCM 4737</strain>
    </source>
</reference>
<protein>
    <submittedName>
        <fullName evidence="1">Uncharacterized protein</fullName>
    </submittedName>
</protein>
<dbReference type="EMBL" id="BMVO01000027">
    <property type="protein sequence ID" value="GHB26166.1"/>
    <property type="molecule type" value="Genomic_DNA"/>
</dbReference>
<comment type="caution">
    <text evidence="1">The sequence shown here is derived from an EMBL/GenBank/DDBJ whole genome shotgun (WGS) entry which is preliminary data.</text>
</comment>
<accession>A0ABQ3EC83</accession>
<evidence type="ECO:0000313" key="2">
    <source>
        <dbReference type="Proteomes" id="UP000599437"/>
    </source>
</evidence>
<name>A0ABQ3EC83_9ACTN</name>
<organism evidence="1 2">
    <name type="scientific">Streptomyces chryseus</name>
    <dbReference type="NCBI Taxonomy" id="68186"/>
    <lineage>
        <taxon>Bacteria</taxon>
        <taxon>Bacillati</taxon>
        <taxon>Actinomycetota</taxon>
        <taxon>Actinomycetes</taxon>
        <taxon>Kitasatosporales</taxon>
        <taxon>Streptomycetaceae</taxon>
        <taxon>Streptomyces</taxon>
    </lineage>
</organism>
<evidence type="ECO:0000313" key="1">
    <source>
        <dbReference type="EMBL" id="GHB26166.1"/>
    </source>
</evidence>
<keyword evidence="2" id="KW-1185">Reference proteome</keyword>
<proteinExistence type="predicted"/>